<keyword evidence="2" id="KW-1185">Reference proteome</keyword>
<sequence length="66" mass="7820">MSSAKLTRRQLGNGWCYVKRTYWPGRTFDVYTTECSKLWEAVEKQRISRHDSKVAKDVVLPLEEDR</sequence>
<dbReference type="Proteomes" id="UP000278627">
    <property type="component" value="Unassembled WGS sequence"/>
</dbReference>
<proteinExistence type="predicted"/>
<accession>A0A0N4TZ47</accession>
<evidence type="ECO:0000313" key="3">
    <source>
        <dbReference type="WBParaSite" id="BPAG_0001431401-mRNA-1"/>
    </source>
</evidence>
<evidence type="ECO:0000313" key="1">
    <source>
        <dbReference type="EMBL" id="VDN95427.1"/>
    </source>
</evidence>
<evidence type="ECO:0000313" key="2">
    <source>
        <dbReference type="Proteomes" id="UP000278627"/>
    </source>
</evidence>
<dbReference type="EMBL" id="UZAD01013569">
    <property type="protein sequence ID" value="VDN95427.1"/>
    <property type="molecule type" value="Genomic_DNA"/>
</dbReference>
<organism evidence="3">
    <name type="scientific">Brugia pahangi</name>
    <name type="common">Filarial nematode worm</name>
    <dbReference type="NCBI Taxonomy" id="6280"/>
    <lineage>
        <taxon>Eukaryota</taxon>
        <taxon>Metazoa</taxon>
        <taxon>Ecdysozoa</taxon>
        <taxon>Nematoda</taxon>
        <taxon>Chromadorea</taxon>
        <taxon>Rhabditida</taxon>
        <taxon>Spirurina</taxon>
        <taxon>Spiruromorpha</taxon>
        <taxon>Filarioidea</taxon>
        <taxon>Onchocercidae</taxon>
        <taxon>Brugia</taxon>
    </lineage>
</organism>
<protein>
    <submittedName>
        <fullName evidence="3">Integrase_H2C2 domain-containing protein</fullName>
    </submittedName>
</protein>
<reference evidence="1 2" key="2">
    <citation type="submission" date="2018-11" db="EMBL/GenBank/DDBJ databases">
        <authorList>
            <consortium name="Pathogen Informatics"/>
        </authorList>
    </citation>
    <scope>NUCLEOTIDE SEQUENCE [LARGE SCALE GENOMIC DNA]</scope>
</reference>
<gene>
    <name evidence="1" type="ORF">BPAG_LOCUS14242</name>
</gene>
<reference evidence="3" key="1">
    <citation type="submission" date="2017-02" db="UniProtKB">
        <authorList>
            <consortium name="WormBaseParasite"/>
        </authorList>
    </citation>
    <scope>IDENTIFICATION</scope>
</reference>
<dbReference type="AlphaFoldDB" id="A0A0N4TZ47"/>
<dbReference type="WBParaSite" id="BPAG_0001431401-mRNA-1">
    <property type="protein sequence ID" value="BPAG_0001431401-mRNA-1"/>
    <property type="gene ID" value="BPAG_0001431401"/>
</dbReference>
<name>A0A0N4TZ47_BRUPA</name>